<reference evidence="2" key="1">
    <citation type="journal article" date="2019" name="Int. J. Syst. Evol. Microbiol.">
        <title>The Global Catalogue of Microorganisms (GCM) 10K type strain sequencing project: providing services to taxonomists for standard genome sequencing and annotation.</title>
        <authorList>
            <consortium name="The Broad Institute Genomics Platform"/>
            <consortium name="The Broad Institute Genome Sequencing Center for Infectious Disease"/>
            <person name="Wu L."/>
            <person name="Ma J."/>
        </authorList>
    </citation>
    <scope>NUCLEOTIDE SEQUENCE [LARGE SCALE GENOMIC DNA]</scope>
    <source>
        <strain evidence="2">JCM 13476</strain>
    </source>
</reference>
<evidence type="ECO:0000313" key="1">
    <source>
        <dbReference type="EMBL" id="GAA0389494.1"/>
    </source>
</evidence>
<accession>A0ABP3I4J6</accession>
<dbReference type="EMBL" id="BAAAEJ010000007">
    <property type="protein sequence ID" value="GAA0389494.1"/>
    <property type="molecule type" value="Genomic_DNA"/>
</dbReference>
<evidence type="ECO:0000313" key="2">
    <source>
        <dbReference type="Proteomes" id="UP001500791"/>
    </source>
</evidence>
<dbReference type="Proteomes" id="UP001500791">
    <property type="component" value="Unassembled WGS sequence"/>
</dbReference>
<sequence length="43" mass="4647">MLYGLGMAGNGDSGSEPVQQWRDRVFVQLQALVDEAVQVVPEG</sequence>
<proteinExistence type="predicted"/>
<name>A0ABP3I4J6_9CAUL</name>
<protein>
    <submittedName>
        <fullName evidence="1">Uncharacterized protein</fullName>
    </submittedName>
</protein>
<organism evidence="1 2">
    <name type="scientific">Brevundimonas terrae</name>
    <dbReference type="NCBI Taxonomy" id="363631"/>
    <lineage>
        <taxon>Bacteria</taxon>
        <taxon>Pseudomonadati</taxon>
        <taxon>Pseudomonadota</taxon>
        <taxon>Alphaproteobacteria</taxon>
        <taxon>Caulobacterales</taxon>
        <taxon>Caulobacteraceae</taxon>
        <taxon>Brevundimonas</taxon>
    </lineage>
</organism>
<keyword evidence="2" id="KW-1185">Reference proteome</keyword>
<gene>
    <name evidence="1" type="ORF">GCM10009093_15150</name>
</gene>
<comment type="caution">
    <text evidence="1">The sequence shown here is derived from an EMBL/GenBank/DDBJ whole genome shotgun (WGS) entry which is preliminary data.</text>
</comment>